<gene>
    <name evidence="3" type="ORF">NP777_18085</name>
</gene>
<dbReference type="InterPro" id="IPR011009">
    <property type="entry name" value="Kinase-like_dom_sf"/>
</dbReference>
<dbReference type="PANTHER" id="PTHR19959">
    <property type="entry name" value="KINESIN LIGHT CHAIN"/>
    <property type="match status" value="1"/>
</dbReference>
<dbReference type="Gene3D" id="1.25.40.10">
    <property type="entry name" value="Tetratricopeptide repeat domain"/>
    <property type="match status" value="1"/>
</dbReference>
<reference evidence="3 4" key="1">
    <citation type="submission" date="2022-07" db="EMBL/GenBank/DDBJ databases">
        <authorList>
            <person name="Phongsopitanun W."/>
            <person name="Tanasupawat S."/>
        </authorList>
    </citation>
    <scope>NUCLEOTIDE SEQUENCE [LARGE SCALE GENOMIC DNA]</scope>
    <source>
        <strain evidence="3 4">RCU-064</strain>
    </source>
</reference>
<proteinExistence type="predicted"/>
<feature type="compositionally biased region" description="Basic and acidic residues" evidence="1">
    <location>
        <begin position="45"/>
        <end position="63"/>
    </location>
</feature>
<dbReference type="PROSITE" id="PS50011">
    <property type="entry name" value="PROTEIN_KINASE_DOM"/>
    <property type="match status" value="1"/>
</dbReference>
<evidence type="ECO:0000313" key="3">
    <source>
        <dbReference type="EMBL" id="MCQ8190146.1"/>
    </source>
</evidence>
<evidence type="ECO:0000256" key="1">
    <source>
        <dbReference type="SAM" id="MobiDB-lite"/>
    </source>
</evidence>
<dbReference type="InterPro" id="IPR011990">
    <property type="entry name" value="TPR-like_helical_dom_sf"/>
</dbReference>
<dbReference type="Pfam" id="PF13374">
    <property type="entry name" value="TPR_10"/>
    <property type="match status" value="3"/>
</dbReference>
<dbReference type="SUPFAM" id="SSF56112">
    <property type="entry name" value="Protein kinase-like (PK-like)"/>
    <property type="match status" value="1"/>
</dbReference>
<keyword evidence="4" id="KW-1185">Reference proteome</keyword>
<dbReference type="Proteomes" id="UP001204746">
    <property type="component" value="Unassembled WGS sequence"/>
</dbReference>
<evidence type="ECO:0000259" key="2">
    <source>
        <dbReference type="PROSITE" id="PS50011"/>
    </source>
</evidence>
<dbReference type="InterPro" id="IPR000719">
    <property type="entry name" value="Prot_kinase_dom"/>
</dbReference>
<dbReference type="SUPFAM" id="SSF48452">
    <property type="entry name" value="TPR-like"/>
    <property type="match status" value="2"/>
</dbReference>
<organism evidence="3 4">
    <name type="scientific">Streptomyces rugosispiralis</name>
    <dbReference type="NCBI Taxonomy" id="2967341"/>
    <lineage>
        <taxon>Bacteria</taxon>
        <taxon>Bacillati</taxon>
        <taxon>Actinomycetota</taxon>
        <taxon>Actinomycetes</taxon>
        <taxon>Kitasatosporales</taxon>
        <taxon>Streptomycetaceae</taxon>
        <taxon>Streptomyces</taxon>
    </lineage>
</organism>
<dbReference type="EMBL" id="JANIAA010000010">
    <property type="protein sequence ID" value="MCQ8190146.1"/>
    <property type="molecule type" value="Genomic_DNA"/>
</dbReference>
<dbReference type="NCBIfam" id="NF041121">
    <property type="entry name" value="SAV_2336_NTERM"/>
    <property type="match status" value="1"/>
</dbReference>
<feature type="domain" description="Protein kinase" evidence="2">
    <location>
        <begin position="595"/>
        <end position="855"/>
    </location>
</feature>
<accession>A0ABT1UYR0</accession>
<sequence>MTKVLAESGVELSHEELLDAMWLAGKLPRDSGPLARSTSVSAATSERHSEPHHDGPKASKAETAEPAPEPAAAESMGEPSARPLLASAQPSSDEDAQAPAGLSPAVAVRAPDSSTLGAGQLRLGKSLRPLRQRFPDRRQQELDVTRTVAAIADTGVPETVTRAVRTRWLSLALVVDDGVSMVLWQRLAADVRALMERAGAFRDVRVYGLDTRSGTPSLRTSPYHHRGRILTPEALCDPTGNTLVLVVSDGVGEAWRDGGMRRVTDRWGRCGPTAIIQALPSRLWASTGIGARRWQVTTHRRGGPTRDWHVTDPELPPDLVRFNSVPVPVLAPTPAAVADWAWLVASPGGTALLPLWDAGRPGSSRTVVDARDGDAAEAVLRFREAASAEAYRLAAHVAAVSPVTPPVMRLVQAALGSPTDLGHLMEVFLGGLMHGLDADGADRLPHHWRFDFTDDARSVLLSAVSPRELLRTAEAVTRRIEAAVGRAPVFPAWVGHPDGAAVIDDTGRSFAWLRDQVLTRLGIPSTDARPAVPVLDRTRAHEGETRDSIGAGDSVGFRDSAAARTDEVYDDAPGENQPAGWVELLPEDPVQLGRFRLRARSARGWPHLTMYLAEDEDGTVATVRAPAPLYSRDPETARALVRTEAECLTRMRGTGAPALLGVAAPTTGELPWVAARCVHRRGDDPSSPPAPNLRTILDEHEGTVPEELFLRIGLGLTEAVALAHARGLVHGSLAPRAVLVTDRDVRLIGWATATVDRVDSAHRDVLPLSDTYLEASDSGRSLTPQSDVYAVGALLLAFLSGQWSDPRADNSEQGPLTNPGIAPVLLRTLWRCLENDPARRPSAAFLVGAFAHASGGPAPGPTSVELVAEDVRRMRNAARQNMSTYGLEFARLLHTFSNQLASQGRREESLAAARESVEVNQELLSAEDDAYSMPFSADLAASLSNLSVRLGEAGRARESLDAVSEAERLYRELKRRDFGDFALGHSMTLNNLSNRLAGAGRHSEALQAIEEAVLIGRRRAELDTSAVGDDLARSLTNLGSRLGDLRRWGEARRAVAEAVQIYGALPSEEARRVWMDHAMSLNNLAVLLADAGDHDDALRLVNASFAVLDQNGGEGSRAALEIQERSRRIRSWLEDLAARARGQ</sequence>
<evidence type="ECO:0000313" key="4">
    <source>
        <dbReference type="Proteomes" id="UP001204746"/>
    </source>
</evidence>
<dbReference type="RefSeq" id="WP_256651187.1">
    <property type="nucleotide sequence ID" value="NZ_JANIAA010000010.1"/>
</dbReference>
<keyword evidence="3" id="KW-0808">Transferase</keyword>
<dbReference type="InterPro" id="IPR047738">
    <property type="entry name" value="SAV_2336-like_N"/>
</dbReference>
<feature type="region of interest" description="Disordered" evidence="1">
    <location>
        <begin position="27"/>
        <end position="102"/>
    </location>
</feature>
<dbReference type="Gene3D" id="1.10.510.10">
    <property type="entry name" value="Transferase(Phosphotransferase) domain 1"/>
    <property type="match status" value="1"/>
</dbReference>
<feature type="compositionally biased region" description="Low complexity" evidence="1">
    <location>
        <begin position="64"/>
        <end position="81"/>
    </location>
</feature>
<name>A0ABT1UYR0_9ACTN</name>
<comment type="caution">
    <text evidence="3">The sequence shown here is derived from an EMBL/GenBank/DDBJ whole genome shotgun (WGS) entry which is preliminary data.</text>
</comment>
<keyword evidence="3" id="KW-0418">Kinase</keyword>
<protein>
    <submittedName>
        <fullName evidence="3">Tetratricopeptide repeat-containing serine/threonine-protein kinase</fullName>
    </submittedName>
</protein>
<dbReference type="GO" id="GO:0016301">
    <property type="term" value="F:kinase activity"/>
    <property type="evidence" value="ECO:0007669"/>
    <property type="project" value="UniProtKB-KW"/>
</dbReference>
<dbReference type="PANTHER" id="PTHR19959:SF119">
    <property type="entry name" value="FUNGAL LIPASE-LIKE DOMAIN-CONTAINING PROTEIN"/>
    <property type="match status" value="1"/>
</dbReference>